<comment type="subcellular location">
    <subcellularLocation>
        <location evidence="1">Nucleus</location>
    </subcellularLocation>
</comment>
<sequence length="762" mass="85712">MDKRTIFPNYNEYPYGGTGLEFATPAQGFRLVNVPFGPPDPDPSGYGGSRSFMPSTTLSLRERVLEPSSGRSLEGLSCFPLQGSDSSDPVLKYISQMLLEENMENKPHMFFDPLALKATEKSLYDTIGERYPSALNTPQLYINHESPSSDSSGNSSVCGANGIPSTSSSSPGTGSTDFHDPKWAADHEAIEPADLLQSYVPGSGQPQMDLLANVQLLKNCLVGFSDITDGIMGSSATEMVQNMLNNRESMLQFKRGIHEASKFLPTSNQLVPNEVSTKVVAEENFELEIYSNGSRGRKNHWGEDSDLEEWRSNKQSAISTDETDLSEMFDKVLLWPGIKGTLCNQREPEQNGEKNILQPDEQPTGRNVPKARGRKKGKKKETVDLRALLILCSHSISANDFRTANELLKQIRQHTCPSGDGSQRVAHYFADCLEARLVGNGTKVENVLSLIAVRRTSPAVLLKAYKTHLNACPFKKLNIFFANKMILDAAEKATTLHIVDFGVLYGFQWPVLIQLLSMRSGGPPKLRITGIELPQSGFRPTERIEETGRRLAKYCERFNVPFDYNPIVAKDWENIPIEELRIRSNEVLAVNCSYRFKNLFDETAEGNCPRDAVLKLIRKMHPAVFVHCITNGSYNAPFFVTRFREALFHFSSLFDIFESTLPRGNEERVMFEREFCAREAMNVLACEGLDRVERPETYKQWQTRTVRAGFQLLPLNQKLIEQFKDMLKGGYHKDFIIDEDGQWMLQGWKGRIIYASSCWVPA</sequence>
<evidence type="ECO:0000256" key="4">
    <source>
        <dbReference type="ARBA" id="ARBA00023242"/>
    </source>
</evidence>
<keyword evidence="2" id="KW-0805">Transcription regulation</keyword>
<evidence type="ECO:0000256" key="6">
    <source>
        <dbReference type="SAM" id="MobiDB-lite"/>
    </source>
</evidence>
<evidence type="ECO:0008006" key="9">
    <source>
        <dbReference type="Google" id="ProtNLM"/>
    </source>
</evidence>
<feature type="region of interest" description="Leucine repeat II (LRII)" evidence="5">
    <location>
        <begin position="546"/>
        <end position="578"/>
    </location>
</feature>
<dbReference type="PROSITE" id="PS50985">
    <property type="entry name" value="GRAS"/>
    <property type="match status" value="1"/>
</dbReference>
<evidence type="ECO:0000256" key="1">
    <source>
        <dbReference type="ARBA" id="ARBA00004123"/>
    </source>
</evidence>
<accession>A0AAV8SEZ2</accession>
<evidence type="ECO:0000256" key="2">
    <source>
        <dbReference type="ARBA" id="ARBA00023015"/>
    </source>
</evidence>
<keyword evidence="8" id="KW-1185">Reference proteome</keyword>
<feature type="region of interest" description="Disordered" evidence="6">
    <location>
        <begin position="344"/>
        <end position="379"/>
    </location>
</feature>
<name>A0AAV8SEZ2_9ROSI</name>
<comment type="caution">
    <text evidence="7">The sequence shown here is derived from an EMBL/GenBank/DDBJ whole genome shotgun (WGS) entry which is preliminary data.</text>
</comment>
<comment type="similarity">
    <text evidence="5">Belongs to the GRAS family.</text>
</comment>
<gene>
    <name evidence="7" type="ORF">K2173_015640</name>
</gene>
<dbReference type="EMBL" id="JAIWQS010000011">
    <property type="protein sequence ID" value="KAJ8750495.1"/>
    <property type="molecule type" value="Genomic_DNA"/>
</dbReference>
<feature type="short sequence motif" description="VHIID" evidence="5">
    <location>
        <begin position="496"/>
        <end position="500"/>
    </location>
</feature>
<feature type="compositionally biased region" description="Basic residues" evidence="6">
    <location>
        <begin position="369"/>
        <end position="379"/>
    </location>
</feature>
<evidence type="ECO:0000256" key="3">
    <source>
        <dbReference type="ARBA" id="ARBA00023163"/>
    </source>
</evidence>
<feature type="region of interest" description="SAW" evidence="5">
    <location>
        <begin position="685"/>
        <end position="760"/>
    </location>
</feature>
<evidence type="ECO:0000313" key="7">
    <source>
        <dbReference type="EMBL" id="KAJ8750495.1"/>
    </source>
</evidence>
<organism evidence="7 8">
    <name type="scientific">Erythroxylum novogranatense</name>
    <dbReference type="NCBI Taxonomy" id="1862640"/>
    <lineage>
        <taxon>Eukaryota</taxon>
        <taxon>Viridiplantae</taxon>
        <taxon>Streptophyta</taxon>
        <taxon>Embryophyta</taxon>
        <taxon>Tracheophyta</taxon>
        <taxon>Spermatophyta</taxon>
        <taxon>Magnoliopsida</taxon>
        <taxon>eudicotyledons</taxon>
        <taxon>Gunneridae</taxon>
        <taxon>Pentapetalae</taxon>
        <taxon>rosids</taxon>
        <taxon>fabids</taxon>
        <taxon>Malpighiales</taxon>
        <taxon>Erythroxylaceae</taxon>
        <taxon>Erythroxylum</taxon>
    </lineage>
</organism>
<evidence type="ECO:0000313" key="8">
    <source>
        <dbReference type="Proteomes" id="UP001159364"/>
    </source>
</evidence>
<dbReference type="Pfam" id="PF03514">
    <property type="entry name" value="GRAS"/>
    <property type="match status" value="1"/>
</dbReference>
<dbReference type="InterPro" id="IPR005202">
    <property type="entry name" value="TF_GRAS"/>
</dbReference>
<dbReference type="PANTHER" id="PTHR31636">
    <property type="entry name" value="OSJNBA0084A10.13 PROTEIN-RELATED"/>
    <property type="match status" value="1"/>
</dbReference>
<feature type="region of interest" description="Disordered" evidence="6">
    <location>
        <begin position="141"/>
        <end position="181"/>
    </location>
</feature>
<dbReference type="Proteomes" id="UP001159364">
    <property type="component" value="Linkage Group LG11"/>
</dbReference>
<evidence type="ECO:0000256" key="5">
    <source>
        <dbReference type="PROSITE-ProRule" id="PRU01191"/>
    </source>
</evidence>
<feature type="compositionally biased region" description="Low complexity" evidence="6">
    <location>
        <begin position="164"/>
        <end position="176"/>
    </location>
</feature>
<keyword evidence="4" id="KW-0539">Nucleus</keyword>
<feature type="compositionally biased region" description="Basic and acidic residues" evidence="6">
    <location>
        <begin position="300"/>
        <end position="312"/>
    </location>
</feature>
<dbReference type="GO" id="GO:0005634">
    <property type="term" value="C:nucleus"/>
    <property type="evidence" value="ECO:0007669"/>
    <property type="project" value="UniProtKB-SubCell"/>
</dbReference>
<comment type="caution">
    <text evidence="5">Lacks conserved residue(s) required for the propagation of feature annotation.</text>
</comment>
<protein>
    <recommendedName>
        <fullName evidence="9">Scarecrow-like protein 33</fullName>
    </recommendedName>
</protein>
<feature type="compositionally biased region" description="Low complexity" evidence="6">
    <location>
        <begin position="146"/>
        <end position="156"/>
    </location>
</feature>
<keyword evidence="3" id="KW-0804">Transcription</keyword>
<feature type="region of interest" description="Disordered" evidence="6">
    <location>
        <begin position="293"/>
        <end position="321"/>
    </location>
</feature>
<proteinExistence type="inferred from homology"/>
<reference evidence="7 8" key="1">
    <citation type="submission" date="2021-09" db="EMBL/GenBank/DDBJ databases">
        <title>Genomic insights and catalytic innovation underlie evolution of tropane alkaloids biosynthesis.</title>
        <authorList>
            <person name="Wang Y.-J."/>
            <person name="Tian T."/>
            <person name="Huang J.-P."/>
            <person name="Huang S.-X."/>
        </authorList>
    </citation>
    <scope>NUCLEOTIDE SEQUENCE [LARGE SCALE GENOMIC DNA]</scope>
    <source>
        <strain evidence="7">KIB-2018</strain>
        <tissue evidence="7">Leaf</tissue>
    </source>
</reference>
<dbReference type="AlphaFoldDB" id="A0AAV8SEZ2"/>
<feature type="region of interest" description="VHIID" evidence="5">
    <location>
        <begin position="465"/>
        <end position="530"/>
    </location>
</feature>